<organism evidence="3 4">
    <name type="scientific">Sandaracinus amylolyticus</name>
    <dbReference type="NCBI Taxonomy" id="927083"/>
    <lineage>
        <taxon>Bacteria</taxon>
        <taxon>Pseudomonadati</taxon>
        <taxon>Myxococcota</taxon>
        <taxon>Polyangia</taxon>
        <taxon>Polyangiales</taxon>
        <taxon>Sandaracinaceae</taxon>
        <taxon>Sandaracinus</taxon>
    </lineage>
</organism>
<accession>A0A0F6W8R9</accession>
<keyword evidence="4" id="KW-1185">Reference proteome</keyword>
<gene>
    <name evidence="3" type="ORF">DB32_007370</name>
</gene>
<evidence type="ECO:0008006" key="5">
    <source>
        <dbReference type="Google" id="ProtNLM"/>
    </source>
</evidence>
<evidence type="ECO:0000256" key="2">
    <source>
        <dbReference type="SAM" id="SignalP"/>
    </source>
</evidence>
<feature type="region of interest" description="Disordered" evidence="1">
    <location>
        <begin position="303"/>
        <end position="322"/>
    </location>
</feature>
<feature type="chain" id="PRO_5002511409" description="Outer membrane protein beta-barrel domain-containing protein" evidence="2">
    <location>
        <begin position="29"/>
        <end position="322"/>
    </location>
</feature>
<dbReference type="AlphaFoldDB" id="A0A0F6W8R9"/>
<dbReference type="Proteomes" id="UP000034883">
    <property type="component" value="Chromosome"/>
</dbReference>
<dbReference type="KEGG" id="samy:DB32_007370"/>
<evidence type="ECO:0000256" key="1">
    <source>
        <dbReference type="SAM" id="MobiDB-lite"/>
    </source>
</evidence>
<protein>
    <recommendedName>
        <fullName evidence="5">Outer membrane protein beta-barrel domain-containing protein</fullName>
    </recommendedName>
</protein>
<proteinExistence type="predicted"/>
<dbReference type="RefSeq" id="WP_053237204.1">
    <property type="nucleotide sequence ID" value="NZ_CP011125.1"/>
</dbReference>
<dbReference type="EMBL" id="CP011125">
    <property type="protein sequence ID" value="AKF10221.1"/>
    <property type="molecule type" value="Genomic_DNA"/>
</dbReference>
<reference evidence="3 4" key="1">
    <citation type="submission" date="2015-03" db="EMBL/GenBank/DDBJ databases">
        <title>Genome assembly of Sandaracinus amylolyticus DSM 53668.</title>
        <authorList>
            <person name="Sharma G."/>
            <person name="Subramanian S."/>
        </authorList>
    </citation>
    <scope>NUCLEOTIDE SEQUENCE [LARGE SCALE GENOMIC DNA]</scope>
    <source>
        <strain evidence="3 4">DSM 53668</strain>
    </source>
</reference>
<name>A0A0F6W8R9_9BACT</name>
<sequence length="322" mass="34804">MRAQRIASWGLALLVVLAVPFVAPPRAAAGPWTPEPGHGYLKLWLKWTCNCGFGYVASDGSTYDYGFYTEIFANAYGEIGIVPGLAAWVHWPVVETFLLEDTRRGHVRDHTVIGDPAIGLRWRFLRAGRFASALEAGVRLPFAPSGEVQPVYGRDPPHEQIGALRVGTGVFDVPLALSIGYAWDGFYLAGSGGYVARTGDFDHVATWSAEGGGTFDFGLSLRVRFVGWHSIGNGAESSYHESPSGIGSGTNYTGFAVEIDYPFERDWWIGATIEGGMFALSRQTGGPVVTLYVATRFSVVEDPAPQPQTEPVVPSEETDVAP</sequence>
<feature type="signal peptide" evidence="2">
    <location>
        <begin position="1"/>
        <end position="28"/>
    </location>
</feature>
<evidence type="ECO:0000313" key="4">
    <source>
        <dbReference type="Proteomes" id="UP000034883"/>
    </source>
</evidence>
<keyword evidence="2" id="KW-0732">Signal</keyword>
<evidence type="ECO:0000313" key="3">
    <source>
        <dbReference type="EMBL" id="AKF10221.1"/>
    </source>
</evidence>
<dbReference type="STRING" id="927083.DB32_007370"/>